<gene>
    <name evidence="1" type="ORF">EJA10_15025</name>
</gene>
<organism evidence="1 2">
    <name type="scientific">Mesobacillus subterraneus</name>
    <dbReference type="NCBI Taxonomy" id="285983"/>
    <lineage>
        <taxon>Bacteria</taxon>
        <taxon>Bacillati</taxon>
        <taxon>Bacillota</taxon>
        <taxon>Bacilli</taxon>
        <taxon>Bacillales</taxon>
        <taxon>Bacillaceae</taxon>
        <taxon>Mesobacillus</taxon>
    </lineage>
</organism>
<evidence type="ECO:0000313" key="1">
    <source>
        <dbReference type="EMBL" id="RSD26135.1"/>
    </source>
</evidence>
<proteinExistence type="predicted"/>
<dbReference type="OrthoDB" id="2893765at2"/>
<evidence type="ECO:0000313" key="2">
    <source>
        <dbReference type="Proteomes" id="UP000279911"/>
    </source>
</evidence>
<dbReference type="AlphaFoldDB" id="A0A427TP37"/>
<dbReference type="Proteomes" id="UP000279911">
    <property type="component" value="Unassembled WGS sequence"/>
</dbReference>
<name>A0A427TP37_9BACI</name>
<accession>A0A427TP37</accession>
<sequence length="81" mass="9765">MGEKELQSMFEWAGLSDIYEQHGYKMWLSGLEDNIDSELLDRFADAYSFENAESMFYDEFLFHLRIFKGISKHNELPPRYW</sequence>
<dbReference type="RefSeq" id="WP_125480837.1">
    <property type="nucleotide sequence ID" value="NZ_RSFW01000017.1"/>
</dbReference>
<comment type="caution">
    <text evidence="1">The sequence shown here is derived from an EMBL/GenBank/DDBJ whole genome shotgun (WGS) entry which is preliminary data.</text>
</comment>
<protein>
    <submittedName>
        <fullName evidence="1">Uncharacterized protein</fullName>
    </submittedName>
</protein>
<reference evidence="2" key="1">
    <citation type="submission" date="2018-12" db="EMBL/GenBank/DDBJ databases">
        <title>Bacillus chawlae sp. nov., Bacillus glennii sp. nov., and Bacillus saganii sp. nov. Isolated from the Vehicle Assembly Building at Kennedy Space Center where the Viking Spacecraft were Assembled.</title>
        <authorList>
            <person name="Seuylemezian A."/>
            <person name="Vaishampayan P."/>
        </authorList>
    </citation>
    <scope>NUCLEOTIDE SEQUENCE [LARGE SCALE GENOMIC DNA]</scope>
    <source>
        <strain evidence="2">DSM 13966</strain>
    </source>
</reference>
<dbReference type="EMBL" id="RSFW01000017">
    <property type="protein sequence ID" value="RSD26135.1"/>
    <property type="molecule type" value="Genomic_DNA"/>
</dbReference>